<dbReference type="EMBL" id="KN825056">
    <property type="protein sequence ID" value="KIK95224.1"/>
    <property type="molecule type" value="Genomic_DNA"/>
</dbReference>
<evidence type="ECO:0000256" key="16">
    <source>
        <dbReference type="SAM" id="MobiDB-lite"/>
    </source>
</evidence>
<keyword evidence="8" id="KW-0223">Dioxygenase</keyword>
<feature type="region of interest" description="Disordered" evidence="16">
    <location>
        <begin position="76"/>
        <end position="114"/>
    </location>
</feature>
<proteinExistence type="inferred from homology"/>
<evidence type="ECO:0000256" key="12">
    <source>
        <dbReference type="ARBA" id="ARBA00031778"/>
    </source>
</evidence>
<evidence type="ECO:0000256" key="7">
    <source>
        <dbReference type="ARBA" id="ARBA00022873"/>
    </source>
</evidence>
<dbReference type="PANTHER" id="PTHR10696">
    <property type="entry name" value="GAMMA-BUTYROBETAINE HYDROXYLASE-RELATED"/>
    <property type="match status" value="1"/>
</dbReference>
<sequence length="522" mass="58290">MPFATGLQATRWLTISRTLGFVLTSHLDATRRPITGGLLGRTQAFAKAVCPRRRFSMGKICPRYHQRFITTGASSPCGEHLSSQTKNTSRTLSSAAAPEPVSSDQLGFVPDQRPKDDVPIANADDRKVSILWSPQNWSRFHHIWLRDHCRCPSCFHPVTKQRLVNTFEIPPNIKPHHVQASAGGLEIVWPSSTTEYHSSIYPWSWLKAHTYDPPQKHPVIPCEKALWGAKIAKSPPTVTYAEAMDDSDYGLFKWLSNIDRFGFCFISGVPATPEATEELSERIGFIRETQYGKFWEFTADLSKGDTAYTTMALGAHTDNTYFTDPCGLQLFHLLSHIDGSGGATLLVDGFYIASLLKELDPDSYEILSRIPIPAHAAGEPIALYKPSPPCGYPTLGHDALSGELAQVRWNNDDRSAMSHLDPSLVEKWYDAIKTWHNLLTSPDSEYWVQLTAGTVLSVDNHRVLHGRSAFDGKRRVCGAYIGVDEYRSKMLVLQEKFDAQFQVRTADQQTAGVGRSIWSRAL</sequence>
<evidence type="ECO:0000256" key="9">
    <source>
        <dbReference type="ARBA" id="ARBA00023002"/>
    </source>
</evidence>
<dbReference type="Proteomes" id="UP000054538">
    <property type="component" value="Unassembled WGS sequence"/>
</dbReference>
<dbReference type="UniPathway" id="UPA00118"/>
<dbReference type="GO" id="GO:0005739">
    <property type="term" value="C:mitochondrion"/>
    <property type="evidence" value="ECO:0007669"/>
    <property type="project" value="TreeGrafter"/>
</dbReference>
<dbReference type="GO" id="GO:0050353">
    <property type="term" value="F:trimethyllysine dioxygenase activity"/>
    <property type="evidence" value="ECO:0007669"/>
    <property type="project" value="UniProtKB-EC"/>
</dbReference>
<comment type="catalytic activity">
    <reaction evidence="15">
        <text>N(6),N(6),N(6)-trimethyl-L-lysine + 2-oxoglutarate + O2 = (3S)-3-hydroxy-N(6),N(6),N(6)-trimethyl-L-lysine + succinate + CO2</text>
        <dbReference type="Rhea" id="RHEA:14181"/>
        <dbReference type="ChEBI" id="CHEBI:15379"/>
        <dbReference type="ChEBI" id="CHEBI:16526"/>
        <dbReference type="ChEBI" id="CHEBI:16810"/>
        <dbReference type="ChEBI" id="CHEBI:30031"/>
        <dbReference type="ChEBI" id="CHEBI:58100"/>
        <dbReference type="ChEBI" id="CHEBI:141499"/>
        <dbReference type="EC" id="1.14.11.8"/>
    </reaction>
</comment>
<dbReference type="InParanoid" id="A0A0D0E327"/>
<comment type="pathway">
    <text evidence="3">Amine and polyamine biosynthesis; carnitine biosynthesis.</text>
</comment>
<dbReference type="HOGENOM" id="CLU_021859_2_2_1"/>
<evidence type="ECO:0000256" key="2">
    <source>
        <dbReference type="ARBA" id="ARBA00001961"/>
    </source>
</evidence>
<evidence type="ECO:0000256" key="15">
    <source>
        <dbReference type="ARBA" id="ARBA00049334"/>
    </source>
</evidence>
<feature type="compositionally biased region" description="Polar residues" evidence="16">
    <location>
        <begin position="81"/>
        <end position="94"/>
    </location>
</feature>
<evidence type="ECO:0000256" key="14">
    <source>
        <dbReference type="ARBA" id="ARBA00046008"/>
    </source>
</evidence>
<evidence type="ECO:0000313" key="20">
    <source>
        <dbReference type="Proteomes" id="UP000054538"/>
    </source>
</evidence>
<dbReference type="GO" id="GO:0005506">
    <property type="term" value="F:iron ion binding"/>
    <property type="evidence" value="ECO:0007669"/>
    <property type="project" value="InterPro"/>
</dbReference>
<comment type="cofactor">
    <cofactor evidence="1">
        <name>Fe(2+)</name>
        <dbReference type="ChEBI" id="CHEBI:29033"/>
    </cofactor>
</comment>
<keyword evidence="7" id="KW-0124">Carnitine biosynthesis</keyword>
<dbReference type="FunFam" id="3.60.130.10:FF:000001">
    <property type="entry name" value="Trimethyllysine dioxygenase, mitochondrial"/>
    <property type="match status" value="1"/>
</dbReference>
<keyword evidence="20" id="KW-1185">Reference proteome</keyword>
<dbReference type="OrthoDB" id="408743at2759"/>
<evidence type="ECO:0000256" key="5">
    <source>
        <dbReference type="ARBA" id="ARBA00012267"/>
    </source>
</evidence>
<dbReference type="Pfam" id="PF02668">
    <property type="entry name" value="TauD"/>
    <property type="match status" value="1"/>
</dbReference>
<dbReference type="GO" id="GO:0045329">
    <property type="term" value="P:carnitine biosynthetic process"/>
    <property type="evidence" value="ECO:0007669"/>
    <property type="project" value="UniProtKB-UniPathway"/>
</dbReference>
<dbReference type="AlphaFoldDB" id="A0A0D0E327"/>
<dbReference type="Gene3D" id="3.60.130.10">
    <property type="entry name" value="Clavaminate synthase-like"/>
    <property type="match status" value="1"/>
</dbReference>
<evidence type="ECO:0000256" key="13">
    <source>
        <dbReference type="ARBA" id="ARBA00032283"/>
    </source>
</evidence>
<dbReference type="CDD" id="cd00250">
    <property type="entry name" value="CAS_like"/>
    <property type="match status" value="1"/>
</dbReference>
<keyword evidence="9" id="KW-0560">Oxidoreductase</keyword>
<evidence type="ECO:0000256" key="4">
    <source>
        <dbReference type="ARBA" id="ARBA00008654"/>
    </source>
</evidence>
<evidence type="ECO:0000256" key="10">
    <source>
        <dbReference type="ARBA" id="ARBA00023004"/>
    </source>
</evidence>
<feature type="domain" description="TauD/TfdA-like" evidence="17">
    <location>
        <begin position="234"/>
        <end position="480"/>
    </location>
</feature>
<feature type="domain" description="Gamma-butyrobetaine hydroxylase-like N-terminal" evidence="18">
    <location>
        <begin position="123"/>
        <end position="206"/>
    </location>
</feature>
<dbReference type="NCBIfam" id="TIGR02410">
    <property type="entry name" value="carnitine_TMLD"/>
    <property type="match status" value="1"/>
</dbReference>
<organism evidence="19 20">
    <name type="scientific">Paxillus rubicundulus Ve08.2h10</name>
    <dbReference type="NCBI Taxonomy" id="930991"/>
    <lineage>
        <taxon>Eukaryota</taxon>
        <taxon>Fungi</taxon>
        <taxon>Dikarya</taxon>
        <taxon>Basidiomycota</taxon>
        <taxon>Agaricomycotina</taxon>
        <taxon>Agaricomycetes</taxon>
        <taxon>Agaricomycetidae</taxon>
        <taxon>Boletales</taxon>
        <taxon>Paxilineae</taxon>
        <taxon>Paxillaceae</taxon>
        <taxon>Paxillus</taxon>
    </lineage>
</organism>
<dbReference type="PANTHER" id="PTHR10696:SF51">
    <property type="entry name" value="TRIMETHYLLYSINE DIOXYGENASE, MITOCHONDRIAL"/>
    <property type="match status" value="1"/>
</dbReference>
<dbReference type="FunFam" id="3.30.2020.30:FF:000002">
    <property type="entry name" value="Putative gamma-butyrobetaine dioxygenase"/>
    <property type="match status" value="1"/>
</dbReference>
<dbReference type="SUPFAM" id="SSF51197">
    <property type="entry name" value="Clavaminate synthase-like"/>
    <property type="match status" value="1"/>
</dbReference>
<evidence type="ECO:0000256" key="6">
    <source>
        <dbReference type="ARBA" id="ARBA00022723"/>
    </source>
</evidence>
<comment type="cofactor">
    <cofactor evidence="2">
        <name>L-ascorbate</name>
        <dbReference type="ChEBI" id="CHEBI:38290"/>
    </cofactor>
</comment>
<dbReference type="EC" id="1.14.11.8" evidence="5"/>
<dbReference type="Pfam" id="PF06155">
    <property type="entry name" value="GBBH-like_N"/>
    <property type="match status" value="1"/>
</dbReference>
<evidence type="ECO:0000259" key="18">
    <source>
        <dbReference type="Pfam" id="PF06155"/>
    </source>
</evidence>
<dbReference type="InterPro" id="IPR042098">
    <property type="entry name" value="TauD-like_sf"/>
</dbReference>
<protein>
    <recommendedName>
        <fullName evidence="5">trimethyllysine dioxygenase</fullName>
        <ecNumber evidence="5">1.14.11.8</ecNumber>
    </recommendedName>
    <alternativeName>
        <fullName evidence="12">Epsilon-trimethyllysine 2-oxoglutarate dioxygenase</fullName>
    </alternativeName>
    <alternativeName>
        <fullName evidence="11">TML hydroxylase</fullName>
    </alternativeName>
    <alternativeName>
        <fullName evidence="13">TML-alpha-ketoglutarate dioxygenase</fullName>
    </alternativeName>
</protein>
<gene>
    <name evidence="19" type="ORF">PAXRUDRAFT_827226</name>
</gene>
<dbReference type="InterPro" id="IPR012776">
    <property type="entry name" value="Trimethyllysine_dOase"/>
</dbReference>
<evidence type="ECO:0000256" key="8">
    <source>
        <dbReference type="ARBA" id="ARBA00022964"/>
    </source>
</evidence>
<evidence type="ECO:0000256" key="11">
    <source>
        <dbReference type="ARBA" id="ARBA00030363"/>
    </source>
</evidence>
<dbReference type="STRING" id="930991.A0A0D0E327"/>
<comment type="similarity">
    <text evidence="4">Belongs to the gamma-BBH/TMLD family.</text>
</comment>
<dbReference type="InterPro" id="IPR050411">
    <property type="entry name" value="AlphaKG_dependent_hydroxylases"/>
</dbReference>
<dbReference type="InterPro" id="IPR038492">
    <property type="entry name" value="GBBH-like_N_sf"/>
</dbReference>
<reference evidence="20" key="2">
    <citation type="submission" date="2015-01" db="EMBL/GenBank/DDBJ databases">
        <title>Evolutionary Origins and Diversification of the Mycorrhizal Mutualists.</title>
        <authorList>
            <consortium name="DOE Joint Genome Institute"/>
            <consortium name="Mycorrhizal Genomics Consortium"/>
            <person name="Kohler A."/>
            <person name="Kuo A."/>
            <person name="Nagy L.G."/>
            <person name="Floudas D."/>
            <person name="Copeland A."/>
            <person name="Barry K.W."/>
            <person name="Cichocki N."/>
            <person name="Veneault-Fourrey C."/>
            <person name="LaButti K."/>
            <person name="Lindquist E.A."/>
            <person name="Lipzen A."/>
            <person name="Lundell T."/>
            <person name="Morin E."/>
            <person name="Murat C."/>
            <person name="Riley R."/>
            <person name="Ohm R."/>
            <person name="Sun H."/>
            <person name="Tunlid A."/>
            <person name="Henrissat B."/>
            <person name="Grigoriev I.V."/>
            <person name="Hibbett D.S."/>
            <person name="Martin F."/>
        </authorList>
    </citation>
    <scope>NUCLEOTIDE SEQUENCE [LARGE SCALE GENOMIC DNA]</scope>
    <source>
        <strain evidence="20">Ve08.2h10</strain>
    </source>
</reference>
<comment type="function">
    <text evidence="14">Converts trimethyllysine (TML) into hydroxytrimethyllysine (HTML).</text>
</comment>
<dbReference type="InterPro" id="IPR010376">
    <property type="entry name" value="GBBH-like_N"/>
</dbReference>
<reference evidence="19 20" key="1">
    <citation type="submission" date="2014-04" db="EMBL/GenBank/DDBJ databases">
        <authorList>
            <consortium name="DOE Joint Genome Institute"/>
            <person name="Kuo A."/>
            <person name="Kohler A."/>
            <person name="Jargeat P."/>
            <person name="Nagy L.G."/>
            <person name="Floudas D."/>
            <person name="Copeland A."/>
            <person name="Barry K.W."/>
            <person name="Cichocki N."/>
            <person name="Veneault-Fourrey C."/>
            <person name="LaButti K."/>
            <person name="Lindquist E.A."/>
            <person name="Lipzen A."/>
            <person name="Lundell T."/>
            <person name="Morin E."/>
            <person name="Murat C."/>
            <person name="Sun H."/>
            <person name="Tunlid A."/>
            <person name="Henrissat B."/>
            <person name="Grigoriev I.V."/>
            <person name="Hibbett D.S."/>
            <person name="Martin F."/>
            <person name="Nordberg H.P."/>
            <person name="Cantor M.N."/>
            <person name="Hua S.X."/>
        </authorList>
    </citation>
    <scope>NUCLEOTIDE SEQUENCE [LARGE SCALE GENOMIC DNA]</scope>
    <source>
        <strain evidence="19 20">Ve08.2h10</strain>
    </source>
</reference>
<evidence type="ECO:0000256" key="1">
    <source>
        <dbReference type="ARBA" id="ARBA00001954"/>
    </source>
</evidence>
<keyword evidence="6" id="KW-0479">Metal-binding</keyword>
<dbReference type="Gene3D" id="3.30.2020.30">
    <property type="match status" value="1"/>
</dbReference>
<dbReference type="InterPro" id="IPR003819">
    <property type="entry name" value="TauD/TfdA-like"/>
</dbReference>
<name>A0A0D0E327_9AGAM</name>
<evidence type="ECO:0000256" key="3">
    <source>
        <dbReference type="ARBA" id="ARBA00005022"/>
    </source>
</evidence>
<evidence type="ECO:0000259" key="17">
    <source>
        <dbReference type="Pfam" id="PF02668"/>
    </source>
</evidence>
<keyword evidence="10" id="KW-0408">Iron</keyword>
<accession>A0A0D0E327</accession>
<evidence type="ECO:0000313" key="19">
    <source>
        <dbReference type="EMBL" id="KIK95224.1"/>
    </source>
</evidence>